<evidence type="ECO:0000256" key="1">
    <source>
        <dbReference type="ARBA" id="ARBA00022801"/>
    </source>
</evidence>
<sequence>MIKIFSTSILYYLFYLGSLALQLLRPLLRKSRSGLTVSLLVGCSLVTHAAYANCLNSNRMAGVNLSGAEFAAEKLPGVVFRDYIYPEMADMDHFQGAGMNTFRLPFLWERIQPTLFGALDPGELQRITDTAAAARSLGVCLILDVHNYGEYRGQPIGSATVPHLAFIDLWKRLLTSFKDPANVAFGLMNEPSKLPTAEWAVVAQETVIALRIQGAKNLILVPGGGWSGAHSWFEKGAGVSNADAFRRFHDPANNYMIETHQYADANFSGTSNSCIDPAALDTIMAKMTRWAIASRQRLFLGEFGVQPNPSCLQALGAIVNGTKNTSIWGGWTYWSSGKWLGSYPFTLQPDANGDKPQMAVLKPAM</sequence>
<keyword evidence="1 3" id="KW-0378">Hydrolase</keyword>
<dbReference type="InterPro" id="IPR001547">
    <property type="entry name" value="Glyco_hydro_5"/>
</dbReference>
<keyword evidence="7" id="KW-1185">Reference proteome</keyword>
<dbReference type="SUPFAM" id="SSF51445">
    <property type="entry name" value="(Trans)glycosidases"/>
    <property type="match status" value="1"/>
</dbReference>
<dbReference type="EMBL" id="JACHHQ010000011">
    <property type="protein sequence ID" value="MBB5202132.1"/>
    <property type="molecule type" value="Genomic_DNA"/>
</dbReference>
<dbReference type="PROSITE" id="PS00659">
    <property type="entry name" value="GLYCOSYL_HYDROL_F5"/>
    <property type="match status" value="1"/>
</dbReference>
<keyword evidence="4" id="KW-0472">Membrane</keyword>
<feature type="domain" description="Glycoside hydrolase family 5" evidence="5">
    <location>
        <begin position="64"/>
        <end position="336"/>
    </location>
</feature>
<evidence type="ECO:0000256" key="3">
    <source>
        <dbReference type="RuleBase" id="RU361153"/>
    </source>
</evidence>
<dbReference type="Pfam" id="PF00150">
    <property type="entry name" value="Cellulase"/>
    <property type="match status" value="1"/>
</dbReference>
<comment type="caution">
    <text evidence="6">The sequence shown here is derived from an EMBL/GenBank/DDBJ whole genome shotgun (WGS) entry which is preliminary data.</text>
</comment>
<evidence type="ECO:0000259" key="5">
    <source>
        <dbReference type="Pfam" id="PF00150"/>
    </source>
</evidence>
<dbReference type="PANTHER" id="PTHR34142">
    <property type="entry name" value="ENDO-BETA-1,4-GLUCANASE A"/>
    <property type="match status" value="1"/>
</dbReference>
<organism evidence="6 7">
    <name type="scientific">Glaciimonas immobilis</name>
    <dbReference type="NCBI Taxonomy" id="728004"/>
    <lineage>
        <taxon>Bacteria</taxon>
        <taxon>Pseudomonadati</taxon>
        <taxon>Pseudomonadota</taxon>
        <taxon>Betaproteobacteria</taxon>
        <taxon>Burkholderiales</taxon>
        <taxon>Oxalobacteraceae</taxon>
        <taxon>Glaciimonas</taxon>
    </lineage>
</organism>
<dbReference type="EC" id="3.2.1.4" evidence="6"/>
<dbReference type="GO" id="GO:0009251">
    <property type="term" value="P:glucan catabolic process"/>
    <property type="evidence" value="ECO:0007669"/>
    <property type="project" value="TreeGrafter"/>
</dbReference>
<keyword evidence="4" id="KW-0812">Transmembrane</keyword>
<gene>
    <name evidence="6" type="ORF">HNR39_003996</name>
</gene>
<evidence type="ECO:0000313" key="7">
    <source>
        <dbReference type="Proteomes" id="UP000571084"/>
    </source>
</evidence>
<comment type="similarity">
    <text evidence="3">Belongs to the glycosyl hydrolase 5 (cellulase A) family.</text>
</comment>
<name>A0A840RY33_9BURK</name>
<reference evidence="6 7" key="1">
    <citation type="submission" date="2020-08" db="EMBL/GenBank/DDBJ databases">
        <title>Genomic Encyclopedia of Type Strains, Phase IV (KMG-IV): sequencing the most valuable type-strain genomes for metagenomic binning, comparative biology and taxonomic classification.</title>
        <authorList>
            <person name="Goeker M."/>
        </authorList>
    </citation>
    <scope>NUCLEOTIDE SEQUENCE [LARGE SCALE GENOMIC DNA]</scope>
    <source>
        <strain evidence="6 7">DSM 23240</strain>
    </source>
</reference>
<protein>
    <submittedName>
        <fullName evidence="6">Endoglucanase</fullName>
        <ecNumber evidence="6">3.2.1.4</ecNumber>
    </submittedName>
</protein>
<accession>A0A840RY33</accession>
<feature type="transmembrane region" description="Helical" evidence="4">
    <location>
        <begin position="9"/>
        <end position="28"/>
    </location>
</feature>
<dbReference type="GO" id="GO:0008810">
    <property type="term" value="F:cellulase activity"/>
    <property type="evidence" value="ECO:0007669"/>
    <property type="project" value="UniProtKB-EC"/>
</dbReference>
<dbReference type="Gene3D" id="3.20.20.80">
    <property type="entry name" value="Glycosidases"/>
    <property type="match status" value="1"/>
</dbReference>
<evidence type="ECO:0000313" key="6">
    <source>
        <dbReference type="EMBL" id="MBB5202132.1"/>
    </source>
</evidence>
<keyword evidence="2 3" id="KW-0326">Glycosidase</keyword>
<evidence type="ECO:0000256" key="2">
    <source>
        <dbReference type="ARBA" id="ARBA00023295"/>
    </source>
</evidence>
<proteinExistence type="inferred from homology"/>
<dbReference type="Proteomes" id="UP000571084">
    <property type="component" value="Unassembled WGS sequence"/>
</dbReference>
<evidence type="ECO:0000256" key="4">
    <source>
        <dbReference type="SAM" id="Phobius"/>
    </source>
</evidence>
<dbReference type="InterPro" id="IPR017853">
    <property type="entry name" value="GH"/>
</dbReference>
<dbReference type="PANTHER" id="PTHR34142:SF1">
    <property type="entry name" value="GLYCOSIDE HYDROLASE FAMILY 5 DOMAIN-CONTAINING PROTEIN"/>
    <property type="match status" value="1"/>
</dbReference>
<dbReference type="InterPro" id="IPR018087">
    <property type="entry name" value="Glyco_hydro_5_CS"/>
</dbReference>
<keyword evidence="4" id="KW-1133">Transmembrane helix</keyword>
<dbReference type="AlphaFoldDB" id="A0A840RY33"/>
<dbReference type="RefSeq" id="WP_168056977.1">
    <property type="nucleotide sequence ID" value="NZ_JAAOZT010000013.1"/>
</dbReference>